<evidence type="ECO:0000256" key="5">
    <source>
        <dbReference type="SAM" id="Phobius"/>
    </source>
</evidence>
<feature type="transmembrane region" description="Helical" evidence="5">
    <location>
        <begin position="268"/>
        <end position="291"/>
    </location>
</feature>
<accession>A0A1H9DLE3</accession>
<dbReference type="AlphaFoldDB" id="A0A1H9DLE3"/>
<keyword evidence="8" id="KW-1185">Reference proteome</keyword>
<evidence type="ECO:0000259" key="6">
    <source>
        <dbReference type="Pfam" id="PF00892"/>
    </source>
</evidence>
<dbReference type="InterPro" id="IPR037185">
    <property type="entry name" value="EmrE-like"/>
</dbReference>
<feature type="transmembrane region" description="Helical" evidence="5">
    <location>
        <begin position="100"/>
        <end position="119"/>
    </location>
</feature>
<dbReference type="InterPro" id="IPR000620">
    <property type="entry name" value="EamA_dom"/>
</dbReference>
<dbReference type="EMBL" id="FOGB01000001">
    <property type="protein sequence ID" value="SEQ14330.1"/>
    <property type="molecule type" value="Genomic_DNA"/>
</dbReference>
<dbReference type="STRING" id="355243.SAMN03080615_00616"/>
<keyword evidence="2 5" id="KW-0812">Transmembrane</keyword>
<evidence type="ECO:0000313" key="7">
    <source>
        <dbReference type="EMBL" id="SEQ14330.1"/>
    </source>
</evidence>
<dbReference type="Proteomes" id="UP000198749">
    <property type="component" value="Unassembled WGS sequence"/>
</dbReference>
<dbReference type="SUPFAM" id="SSF103481">
    <property type="entry name" value="Multidrug resistance efflux transporter EmrE"/>
    <property type="match status" value="2"/>
</dbReference>
<sequence>MNQPALLMTTLYTLFALLAFAGNSVLCRLALGEQSIDAGSFTVIRLLSGIAVLSTLWYLTQKRKAETDPGRGRGSWTAALMLFIYALGFSYAYISLDTGTGALILFGAVQITMIMVSLLRGTRLVWAEWLGLALAFSGFVYLLKPAINTPSLWGFVLMTAAGIAWGIYTLKGRGSVNPLADTHFNFFRTLPLVTLTLLFTLTLSNAVITVNGALLAMLSGAIASGIGYAAWYRALSGLSAVQAAVLQLLVPVIAAAGGVVFTDEQITTRLLIAALLVLGGIFLVVVGRYYLLARRSSSV</sequence>
<gene>
    <name evidence="7" type="ORF">SAMN03080615_00616</name>
</gene>
<feature type="transmembrane region" description="Helical" evidence="5">
    <location>
        <begin position="42"/>
        <end position="60"/>
    </location>
</feature>
<dbReference type="Pfam" id="PF00892">
    <property type="entry name" value="EamA"/>
    <property type="match status" value="1"/>
</dbReference>
<dbReference type="OrthoDB" id="321830at2"/>
<feature type="domain" description="EamA" evidence="6">
    <location>
        <begin position="153"/>
        <end position="285"/>
    </location>
</feature>
<dbReference type="PANTHER" id="PTHR32322:SF9">
    <property type="entry name" value="AMINO-ACID METABOLITE EFFLUX PUMP-RELATED"/>
    <property type="match status" value="1"/>
</dbReference>
<keyword evidence="3 5" id="KW-1133">Transmembrane helix</keyword>
<evidence type="ECO:0000256" key="3">
    <source>
        <dbReference type="ARBA" id="ARBA00022989"/>
    </source>
</evidence>
<comment type="subcellular location">
    <subcellularLocation>
        <location evidence="1">Membrane</location>
        <topology evidence="1">Multi-pass membrane protein</topology>
    </subcellularLocation>
</comment>
<evidence type="ECO:0000313" key="8">
    <source>
        <dbReference type="Proteomes" id="UP000198749"/>
    </source>
</evidence>
<protein>
    <submittedName>
        <fullName evidence="7">EamA-like transporter family protein</fullName>
    </submittedName>
</protein>
<feature type="transmembrane region" description="Helical" evidence="5">
    <location>
        <begin position="72"/>
        <end position="94"/>
    </location>
</feature>
<dbReference type="GO" id="GO:0016020">
    <property type="term" value="C:membrane"/>
    <property type="evidence" value="ECO:0007669"/>
    <property type="project" value="UniProtKB-SubCell"/>
</dbReference>
<dbReference type="PANTHER" id="PTHR32322">
    <property type="entry name" value="INNER MEMBRANE TRANSPORTER"/>
    <property type="match status" value="1"/>
</dbReference>
<dbReference type="InterPro" id="IPR050638">
    <property type="entry name" value="AA-Vitamin_Transporters"/>
</dbReference>
<feature type="transmembrane region" description="Helical" evidence="5">
    <location>
        <begin position="214"/>
        <end position="231"/>
    </location>
</feature>
<evidence type="ECO:0000256" key="2">
    <source>
        <dbReference type="ARBA" id="ARBA00022692"/>
    </source>
</evidence>
<evidence type="ECO:0000256" key="1">
    <source>
        <dbReference type="ARBA" id="ARBA00004141"/>
    </source>
</evidence>
<feature type="transmembrane region" description="Helical" evidence="5">
    <location>
        <begin position="243"/>
        <end position="262"/>
    </location>
</feature>
<evidence type="ECO:0000256" key="4">
    <source>
        <dbReference type="ARBA" id="ARBA00023136"/>
    </source>
</evidence>
<feature type="transmembrane region" description="Helical" evidence="5">
    <location>
        <begin position="189"/>
        <end position="208"/>
    </location>
</feature>
<feature type="transmembrane region" description="Helical" evidence="5">
    <location>
        <begin position="150"/>
        <end position="168"/>
    </location>
</feature>
<organism evidence="7 8">
    <name type="scientific">Amphritea atlantica</name>
    <dbReference type="NCBI Taxonomy" id="355243"/>
    <lineage>
        <taxon>Bacteria</taxon>
        <taxon>Pseudomonadati</taxon>
        <taxon>Pseudomonadota</taxon>
        <taxon>Gammaproteobacteria</taxon>
        <taxon>Oceanospirillales</taxon>
        <taxon>Oceanospirillaceae</taxon>
        <taxon>Amphritea</taxon>
    </lineage>
</organism>
<keyword evidence="4 5" id="KW-0472">Membrane</keyword>
<feature type="transmembrane region" description="Helical" evidence="5">
    <location>
        <begin position="126"/>
        <end position="144"/>
    </location>
</feature>
<reference evidence="8" key="1">
    <citation type="submission" date="2016-10" db="EMBL/GenBank/DDBJ databases">
        <authorList>
            <person name="Varghese N."/>
            <person name="Submissions S."/>
        </authorList>
    </citation>
    <scope>NUCLEOTIDE SEQUENCE [LARGE SCALE GENOMIC DNA]</scope>
    <source>
        <strain evidence="8">DSM 18887</strain>
    </source>
</reference>
<proteinExistence type="predicted"/>
<name>A0A1H9DLE3_9GAMM</name>